<dbReference type="InterPro" id="IPR013216">
    <property type="entry name" value="Methyltransf_11"/>
</dbReference>
<dbReference type="Proteomes" id="UP000315525">
    <property type="component" value="Unassembled WGS sequence"/>
</dbReference>
<organism evidence="2 3">
    <name type="scientific">candidate division TA06 bacterium</name>
    <dbReference type="NCBI Taxonomy" id="2250710"/>
    <lineage>
        <taxon>Bacteria</taxon>
        <taxon>Bacteria division TA06</taxon>
    </lineage>
</organism>
<dbReference type="GO" id="GO:0008757">
    <property type="term" value="F:S-adenosylmethionine-dependent methyltransferase activity"/>
    <property type="evidence" value="ECO:0007669"/>
    <property type="project" value="InterPro"/>
</dbReference>
<accession>A0A523UZI6</accession>
<dbReference type="EMBL" id="SOJN01000008">
    <property type="protein sequence ID" value="TET47791.1"/>
    <property type="molecule type" value="Genomic_DNA"/>
</dbReference>
<dbReference type="PANTHER" id="PTHR43861">
    <property type="entry name" value="TRANS-ACONITATE 2-METHYLTRANSFERASE-RELATED"/>
    <property type="match status" value="1"/>
</dbReference>
<protein>
    <submittedName>
        <fullName evidence="2">Class I SAM-dependent methyltransferase</fullName>
    </submittedName>
</protein>
<evidence type="ECO:0000313" key="3">
    <source>
        <dbReference type="Proteomes" id="UP000315525"/>
    </source>
</evidence>
<evidence type="ECO:0000259" key="1">
    <source>
        <dbReference type="Pfam" id="PF08241"/>
    </source>
</evidence>
<evidence type="ECO:0000313" key="2">
    <source>
        <dbReference type="EMBL" id="TET47791.1"/>
    </source>
</evidence>
<feature type="domain" description="Methyltransferase type 11" evidence="1">
    <location>
        <begin position="49"/>
        <end position="137"/>
    </location>
</feature>
<comment type="caution">
    <text evidence="2">The sequence shown here is derived from an EMBL/GenBank/DDBJ whole genome shotgun (WGS) entry which is preliminary data.</text>
</comment>
<dbReference type="GO" id="GO:0032259">
    <property type="term" value="P:methylation"/>
    <property type="evidence" value="ECO:0007669"/>
    <property type="project" value="UniProtKB-KW"/>
</dbReference>
<dbReference type="AlphaFoldDB" id="A0A523UZI6"/>
<dbReference type="CDD" id="cd02440">
    <property type="entry name" value="AdoMet_MTases"/>
    <property type="match status" value="1"/>
</dbReference>
<sequence length="212" mass="24143">MREVKIIPASEKFDLLASTYDDTQTGYYEQWDGPDLMNMLGNVAEKYILDIGCGTGRFLERLQDLGAETLGIDLSEKMAEEARKKSVLAFQADIVRFEWSEPFDIVLSVLTFNYIEYKAAAIAVVRSVLKPNGLFIISSDLQTEDTAVERGKDLVAAKYFPFSKDQYSRLLGHTGFGVEESVDLFWSEEFRDTRDPESPIGFIIKARKLRRR</sequence>
<keyword evidence="2" id="KW-0489">Methyltransferase</keyword>
<proteinExistence type="predicted"/>
<gene>
    <name evidence="2" type="ORF">E3J62_00350</name>
</gene>
<dbReference type="SUPFAM" id="SSF53335">
    <property type="entry name" value="S-adenosyl-L-methionine-dependent methyltransferases"/>
    <property type="match status" value="1"/>
</dbReference>
<dbReference type="PANTHER" id="PTHR43861:SF1">
    <property type="entry name" value="TRANS-ACONITATE 2-METHYLTRANSFERASE"/>
    <property type="match status" value="1"/>
</dbReference>
<reference evidence="2 3" key="1">
    <citation type="submission" date="2019-03" db="EMBL/GenBank/DDBJ databases">
        <title>Metabolic potential of uncultured bacteria and archaea associated with petroleum seepage in deep-sea sediments.</title>
        <authorList>
            <person name="Dong X."/>
            <person name="Hubert C."/>
        </authorList>
    </citation>
    <scope>NUCLEOTIDE SEQUENCE [LARGE SCALE GENOMIC DNA]</scope>
    <source>
        <strain evidence="2">E44_bin18</strain>
    </source>
</reference>
<dbReference type="Gene3D" id="3.40.50.150">
    <property type="entry name" value="Vaccinia Virus protein VP39"/>
    <property type="match status" value="1"/>
</dbReference>
<name>A0A523UZI6_UNCT6</name>
<dbReference type="InterPro" id="IPR029063">
    <property type="entry name" value="SAM-dependent_MTases_sf"/>
</dbReference>
<dbReference type="Pfam" id="PF08241">
    <property type="entry name" value="Methyltransf_11"/>
    <property type="match status" value="1"/>
</dbReference>
<keyword evidence="2" id="KW-0808">Transferase</keyword>